<sequence>MSADSPSLMCRPFTVHRVKGLGLAWIVMLIVALPLAGSSSMWICTSCWIVSKLVPSCCSSAVIWAGFSALSSIGLPSSSQVRLATGSPLREMQRAFSSWFARKPPSMRAVALAIFSSVGRGGTRFRSSIADSNCWPSIVTMQTNLPIRSFVNVASRTPHSPREKSPMRLTPPGRTFAVTSNVSVDGPGSRTLHWSIGLSARHSRSRLRSYSVWYEGDDGMSLRRKHLKLHSIKEERNNSNKWHSGGEDGRLNWFLGFVTRIGLRA</sequence>
<name>A0A8W7P8X6_ANOCL</name>
<keyword evidence="1" id="KW-0472">Membrane</keyword>
<proteinExistence type="predicted"/>
<evidence type="ECO:0000256" key="1">
    <source>
        <dbReference type="SAM" id="Phobius"/>
    </source>
</evidence>
<protein>
    <submittedName>
        <fullName evidence="2">Uncharacterized protein</fullName>
    </submittedName>
</protein>
<dbReference type="Proteomes" id="UP000075882">
    <property type="component" value="Unassembled WGS sequence"/>
</dbReference>
<reference evidence="2" key="1">
    <citation type="submission" date="2022-08" db="UniProtKB">
        <authorList>
            <consortium name="EnsemblMetazoa"/>
        </authorList>
    </citation>
    <scope>IDENTIFICATION</scope>
</reference>
<accession>A0A8W7P8X6</accession>
<dbReference type="AlphaFoldDB" id="A0A8W7P8X6"/>
<organism evidence="2">
    <name type="scientific">Anopheles coluzzii</name>
    <name type="common">African malaria mosquito</name>
    <dbReference type="NCBI Taxonomy" id="1518534"/>
    <lineage>
        <taxon>Eukaryota</taxon>
        <taxon>Metazoa</taxon>
        <taxon>Ecdysozoa</taxon>
        <taxon>Arthropoda</taxon>
        <taxon>Hexapoda</taxon>
        <taxon>Insecta</taxon>
        <taxon>Pterygota</taxon>
        <taxon>Neoptera</taxon>
        <taxon>Endopterygota</taxon>
        <taxon>Diptera</taxon>
        <taxon>Nematocera</taxon>
        <taxon>Culicoidea</taxon>
        <taxon>Culicidae</taxon>
        <taxon>Anophelinae</taxon>
        <taxon>Anopheles</taxon>
    </lineage>
</organism>
<dbReference type="EnsemblMetazoa" id="ACOM027615-RA">
    <property type="protein sequence ID" value="ACOM027615-PA.1"/>
    <property type="gene ID" value="ACOM027615"/>
</dbReference>
<keyword evidence="1" id="KW-0812">Transmembrane</keyword>
<keyword evidence="1" id="KW-1133">Transmembrane helix</keyword>
<evidence type="ECO:0000313" key="2">
    <source>
        <dbReference type="EnsemblMetazoa" id="ACOM027615-PA.1"/>
    </source>
</evidence>
<feature type="transmembrane region" description="Helical" evidence="1">
    <location>
        <begin position="21"/>
        <end position="43"/>
    </location>
</feature>